<gene>
    <name evidence="2" type="ORF">PG991_007850</name>
</gene>
<name>A0ABR1RUK7_9PEZI</name>
<evidence type="ECO:0000313" key="3">
    <source>
        <dbReference type="Proteomes" id="UP001396898"/>
    </source>
</evidence>
<dbReference type="InterPro" id="IPR011043">
    <property type="entry name" value="Gal_Oxase/kelch_b-propeller"/>
</dbReference>
<keyword evidence="3" id="KW-1185">Reference proteome</keyword>
<proteinExistence type="predicted"/>
<reference evidence="2 3" key="1">
    <citation type="submission" date="2023-01" db="EMBL/GenBank/DDBJ databases">
        <title>Analysis of 21 Apiospora genomes using comparative genomics revels a genus with tremendous synthesis potential of carbohydrate active enzymes and secondary metabolites.</title>
        <authorList>
            <person name="Sorensen T."/>
        </authorList>
    </citation>
    <scope>NUCLEOTIDE SEQUENCE [LARGE SCALE GENOMIC DNA]</scope>
    <source>
        <strain evidence="2 3">CBS 20057</strain>
    </source>
</reference>
<feature type="region of interest" description="Disordered" evidence="1">
    <location>
        <begin position="1"/>
        <end position="30"/>
    </location>
</feature>
<accession>A0ABR1RUK7</accession>
<protein>
    <submittedName>
        <fullName evidence="2">Uncharacterized protein</fullName>
    </submittedName>
</protein>
<comment type="caution">
    <text evidence="2">The sequence shown here is derived from an EMBL/GenBank/DDBJ whole genome shotgun (WGS) entry which is preliminary data.</text>
</comment>
<dbReference type="SUPFAM" id="SSF50965">
    <property type="entry name" value="Galactose oxidase, central domain"/>
    <property type="match status" value="1"/>
</dbReference>
<organism evidence="2 3">
    <name type="scientific">Apiospora marii</name>
    <dbReference type="NCBI Taxonomy" id="335849"/>
    <lineage>
        <taxon>Eukaryota</taxon>
        <taxon>Fungi</taxon>
        <taxon>Dikarya</taxon>
        <taxon>Ascomycota</taxon>
        <taxon>Pezizomycotina</taxon>
        <taxon>Sordariomycetes</taxon>
        <taxon>Xylariomycetidae</taxon>
        <taxon>Amphisphaeriales</taxon>
        <taxon>Apiosporaceae</taxon>
        <taxon>Apiospora</taxon>
    </lineage>
</organism>
<feature type="region of interest" description="Disordered" evidence="1">
    <location>
        <begin position="106"/>
        <end position="127"/>
    </location>
</feature>
<dbReference type="EMBL" id="JAQQWI010000010">
    <property type="protein sequence ID" value="KAK8018660.1"/>
    <property type="molecule type" value="Genomic_DNA"/>
</dbReference>
<dbReference type="Proteomes" id="UP001396898">
    <property type="component" value="Unassembled WGS sequence"/>
</dbReference>
<dbReference type="Gene3D" id="2.120.10.80">
    <property type="entry name" value="Kelch-type beta propeller"/>
    <property type="match status" value="1"/>
</dbReference>
<dbReference type="InterPro" id="IPR015915">
    <property type="entry name" value="Kelch-typ_b-propeller"/>
</dbReference>
<evidence type="ECO:0000256" key="1">
    <source>
        <dbReference type="SAM" id="MobiDB-lite"/>
    </source>
</evidence>
<sequence length="329" mass="36313">MTLEAEDTQGSAPNGKGSTTSSDSSDDGPFYMIGELPSSIVTIPDLKPLENLTEKEYTSGRTPRFGKANPEIIDVPFWSAMMAAQLDPYTAYEVLQKSSKLPHYNNTDDFLKPVTRNNNNNKKSDPRRATWTFAARIGRTITELPDGRLVLIGGEHEDHYDPDFHVYNDVCVYDKNSGGSTSSSSSSSGGDGGGRSPFVLYGYPRTVFPPTDFHTATLVEGKGTPNIYIIGCMGYNYQQRSGETPVYRLDTRDFSMHAVKTSGEKPGWISSHDACLSEDGTAIRVWGEKNAEYDEPVVYVKDGQKQGKVVDFEGEYLLHLATGRWTKLS</sequence>
<evidence type="ECO:0000313" key="2">
    <source>
        <dbReference type="EMBL" id="KAK8018660.1"/>
    </source>
</evidence>